<evidence type="ECO:0000313" key="3">
    <source>
        <dbReference type="Proteomes" id="UP001523369"/>
    </source>
</evidence>
<evidence type="ECO:0000259" key="1">
    <source>
        <dbReference type="PROSITE" id="PS51186"/>
    </source>
</evidence>
<name>A0ABT1DF12_9ACTN</name>
<dbReference type="Gene3D" id="3.40.630.30">
    <property type="match status" value="1"/>
</dbReference>
<dbReference type="InterPro" id="IPR016181">
    <property type="entry name" value="Acyl_CoA_acyltransferase"/>
</dbReference>
<proteinExistence type="predicted"/>
<dbReference type="EMBL" id="JAMYJR010000002">
    <property type="protein sequence ID" value="MCO8269385.1"/>
    <property type="molecule type" value="Genomic_DNA"/>
</dbReference>
<reference evidence="2 3" key="1">
    <citation type="submission" date="2022-06" db="EMBL/GenBank/DDBJ databases">
        <title>New Species of the Genus Actinoplanes, ActinopZanes ferrugineus.</title>
        <authorList>
            <person name="Ding P."/>
        </authorList>
    </citation>
    <scope>NUCLEOTIDE SEQUENCE [LARGE SCALE GENOMIC DNA]</scope>
    <source>
        <strain evidence="2 3">TRM88003</strain>
    </source>
</reference>
<dbReference type="SUPFAM" id="SSF55729">
    <property type="entry name" value="Acyl-CoA N-acyltransferases (Nat)"/>
    <property type="match status" value="1"/>
</dbReference>
<organism evidence="2 3">
    <name type="scientific">Paractinoplanes aksuensis</name>
    <dbReference type="NCBI Taxonomy" id="2939490"/>
    <lineage>
        <taxon>Bacteria</taxon>
        <taxon>Bacillati</taxon>
        <taxon>Actinomycetota</taxon>
        <taxon>Actinomycetes</taxon>
        <taxon>Micromonosporales</taxon>
        <taxon>Micromonosporaceae</taxon>
        <taxon>Paractinoplanes</taxon>
    </lineage>
</organism>
<comment type="caution">
    <text evidence="2">The sequence shown here is derived from an EMBL/GenBank/DDBJ whole genome shotgun (WGS) entry which is preliminary data.</text>
</comment>
<dbReference type="Proteomes" id="UP001523369">
    <property type="component" value="Unassembled WGS sequence"/>
</dbReference>
<dbReference type="InterPro" id="IPR000182">
    <property type="entry name" value="GNAT_dom"/>
</dbReference>
<keyword evidence="3" id="KW-1185">Reference proteome</keyword>
<evidence type="ECO:0000313" key="2">
    <source>
        <dbReference type="EMBL" id="MCO8269385.1"/>
    </source>
</evidence>
<dbReference type="Pfam" id="PF00583">
    <property type="entry name" value="Acetyltransf_1"/>
    <property type="match status" value="1"/>
</dbReference>
<sequence>MEVTVVGAVEARDRFADVWGRLAAGQGQWAGSPFVWWNAATLTGSDITAEDLSEQLVREAEFLRGRDEGGYLWVFADLLSPRARQELDDRAADAGLEIAFTGQALDGEPDLTGPASSDLEFRRVTDEDDLATLGEINALAYDLPPTVGHEAFAGSRLWLDEAYAYVGYRDGRAVTCAAAVPSADALVVTLVATLPEQSRRGYGQAVTRHTITEATRESGRRRVVLHSTVEGQPVFERLGLRPTTAIHYLQPTGTYDDLGD</sequence>
<dbReference type="CDD" id="cd04301">
    <property type="entry name" value="NAT_SF"/>
    <property type="match status" value="1"/>
</dbReference>
<dbReference type="RefSeq" id="WP_253235532.1">
    <property type="nucleotide sequence ID" value="NZ_JAMYJR010000002.1"/>
</dbReference>
<protein>
    <submittedName>
        <fullName evidence="2">GNAT family N-acetyltransferase</fullName>
    </submittedName>
</protein>
<gene>
    <name evidence="2" type="ORF">M1L60_02135</name>
</gene>
<dbReference type="PROSITE" id="PS51186">
    <property type="entry name" value="GNAT"/>
    <property type="match status" value="1"/>
</dbReference>
<accession>A0ABT1DF12</accession>
<feature type="domain" description="N-acetyltransferase" evidence="1">
    <location>
        <begin position="119"/>
        <end position="260"/>
    </location>
</feature>